<evidence type="ECO:0000256" key="1">
    <source>
        <dbReference type="SAM" id="SignalP"/>
    </source>
</evidence>
<sequence>MKFNFSQLMGSTLALGVLARAAPLDGLNLVASPNSVKQLGKKEAGASSNPAKQLLKRTVGGIYITTDVNWQGQTGYKVQPLNTCISLTAPWLYTISSFGPDRGTACVLYSTTHCDSNSAKKAIIFYPGSANLGDQNFNDQTGSWKCYEVTEDGQCFRDYLPPDHTEAALEYRIQNVQPTTHIRHATALGIQAAATPEATDFPRFTEVGRQALINDGWMIVSGIGKSYYTDDSKLNKRAPGAVNIV</sequence>
<dbReference type="EMBL" id="WIQW01000057">
    <property type="protein sequence ID" value="KAF3091317.1"/>
    <property type="molecule type" value="Genomic_DNA"/>
</dbReference>
<evidence type="ECO:0000313" key="3">
    <source>
        <dbReference type="Proteomes" id="UP000475325"/>
    </source>
</evidence>
<reference evidence="2 3" key="1">
    <citation type="submission" date="2019-06" db="EMBL/GenBank/DDBJ databases">
        <authorList>
            <person name="Palmer J.M."/>
        </authorList>
    </citation>
    <scope>NUCLEOTIDE SEQUENCE [LARGE SCALE GENOMIC DNA]</scope>
    <source>
        <strain evidence="2 3">TWF102</strain>
    </source>
</reference>
<protein>
    <submittedName>
        <fullName evidence="2">Uncharacterized protein</fullName>
    </submittedName>
</protein>
<organism evidence="2 3">
    <name type="scientific">Orbilia oligospora</name>
    <name type="common">Nematode-trapping fungus</name>
    <name type="synonym">Arthrobotrys oligospora</name>
    <dbReference type="NCBI Taxonomy" id="2813651"/>
    <lineage>
        <taxon>Eukaryota</taxon>
        <taxon>Fungi</taxon>
        <taxon>Dikarya</taxon>
        <taxon>Ascomycota</taxon>
        <taxon>Pezizomycotina</taxon>
        <taxon>Orbiliomycetes</taxon>
        <taxon>Orbiliales</taxon>
        <taxon>Orbiliaceae</taxon>
        <taxon>Orbilia</taxon>
    </lineage>
</organism>
<dbReference type="Proteomes" id="UP000475325">
    <property type="component" value="Unassembled WGS sequence"/>
</dbReference>
<feature type="chain" id="PRO_5028981484" evidence="1">
    <location>
        <begin position="22"/>
        <end position="245"/>
    </location>
</feature>
<feature type="signal peptide" evidence="1">
    <location>
        <begin position="1"/>
        <end position="21"/>
    </location>
</feature>
<gene>
    <name evidence="2" type="ORF">TWF102_008865</name>
</gene>
<name>A0A7C8NKN0_ORBOL</name>
<keyword evidence="1" id="KW-0732">Signal</keyword>
<accession>A0A7C8NKN0</accession>
<dbReference type="AlphaFoldDB" id="A0A7C8NKN0"/>
<proteinExistence type="predicted"/>
<comment type="caution">
    <text evidence="2">The sequence shown here is derived from an EMBL/GenBank/DDBJ whole genome shotgun (WGS) entry which is preliminary data.</text>
</comment>
<evidence type="ECO:0000313" key="2">
    <source>
        <dbReference type="EMBL" id="KAF3091317.1"/>
    </source>
</evidence>